<dbReference type="InterPro" id="IPR007483">
    <property type="entry name" value="Hamartin"/>
</dbReference>
<evidence type="ECO:0008006" key="4">
    <source>
        <dbReference type="Google" id="ProtNLM"/>
    </source>
</evidence>
<accession>A0AAW0Z6N3</accession>
<evidence type="ECO:0000256" key="1">
    <source>
        <dbReference type="SAM" id="Coils"/>
    </source>
</evidence>
<dbReference type="GO" id="GO:0033596">
    <property type="term" value="C:TSC1-TSC2 complex"/>
    <property type="evidence" value="ECO:0007669"/>
    <property type="project" value="TreeGrafter"/>
</dbReference>
<dbReference type="RefSeq" id="XP_066806032.1">
    <property type="nucleotide sequence ID" value="XM_066943490.1"/>
</dbReference>
<dbReference type="KEGG" id="kne:92177614"/>
<gene>
    <name evidence="2" type="ORF">IAR55_000354</name>
</gene>
<organism evidence="2 3">
    <name type="scientific">Kwoniella newhampshirensis</name>
    <dbReference type="NCBI Taxonomy" id="1651941"/>
    <lineage>
        <taxon>Eukaryota</taxon>
        <taxon>Fungi</taxon>
        <taxon>Dikarya</taxon>
        <taxon>Basidiomycota</taxon>
        <taxon>Agaricomycotina</taxon>
        <taxon>Tremellomycetes</taxon>
        <taxon>Tremellales</taxon>
        <taxon>Cryptococcaceae</taxon>
        <taxon>Kwoniella</taxon>
    </lineage>
</organism>
<proteinExistence type="predicted"/>
<dbReference type="GO" id="GO:0032007">
    <property type="term" value="P:negative regulation of TOR signaling"/>
    <property type="evidence" value="ECO:0007669"/>
    <property type="project" value="TreeGrafter"/>
</dbReference>
<dbReference type="GO" id="GO:0051726">
    <property type="term" value="P:regulation of cell cycle"/>
    <property type="evidence" value="ECO:0007669"/>
    <property type="project" value="TreeGrafter"/>
</dbReference>
<dbReference type="AlphaFoldDB" id="A0AAW0Z6N3"/>
<dbReference type="PANTHER" id="PTHR15154:SF2">
    <property type="entry name" value="HAMARTIN"/>
    <property type="match status" value="1"/>
</dbReference>
<reference evidence="2 3" key="1">
    <citation type="journal article" date="2024" name="bioRxiv">
        <title>Comparative genomics of Cryptococcus and Kwoniella reveals pathogenesis evolution and contrasting karyotype dynamics via intercentromeric recombination or chromosome fusion.</title>
        <authorList>
            <person name="Coelho M.A."/>
            <person name="David-Palma M."/>
            <person name="Shea T."/>
            <person name="Bowers K."/>
            <person name="McGinley-Smith S."/>
            <person name="Mohammad A.W."/>
            <person name="Gnirke A."/>
            <person name="Yurkov A.M."/>
            <person name="Nowrousian M."/>
            <person name="Sun S."/>
            <person name="Cuomo C.A."/>
            <person name="Heitman J."/>
        </authorList>
    </citation>
    <scope>NUCLEOTIDE SEQUENCE [LARGE SCALE GENOMIC DNA]</scope>
    <source>
        <strain evidence="2 3">CBS 13917</strain>
    </source>
</reference>
<dbReference type="EMBL" id="JBCAWK010000001">
    <property type="protein sequence ID" value="KAK8869786.1"/>
    <property type="molecule type" value="Genomic_DNA"/>
</dbReference>
<dbReference type="PANTHER" id="PTHR15154">
    <property type="entry name" value="HAMARTIN"/>
    <property type="match status" value="1"/>
</dbReference>
<dbReference type="Proteomes" id="UP001388673">
    <property type="component" value="Unassembled WGS sequence"/>
</dbReference>
<keyword evidence="1" id="KW-0175">Coiled coil</keyword>
<protein>
    <recommendedName>
        <fullName evidence="4">Mitochondrial import inner membrane translocase subunit TIM50</fullName>
    </recommendedName>
</protein>
<sequence>MAKLASHPILDLLLRSLILDTGNLLFSISLRLLLEIIPYAPQALTSKVPIMAIVLGRVISWRDRPFIDDGAGGGDGYTRTPVPNPQIGWLVAQSSAEPDIEPPDHLRPHTIAQSYLIALYGAWPSNVIAFTRDPASYIQGKSVPTLYALEWTDVWGSDLLATRIVPLIREFRLHPSLVVFTSTAELADNTRWDKIDPSEFTARSRALANADQPGISRFSLMDEEERVPSTVERSVDPLRLERENELLRLEAKFTSRVRKQYLHQQTKQIGALTLELSQARTDASQAQQRHLKWQGQLREKVGSFREEKATWQSEAARIRGDLSEARAAIRSQQEELAVVKNEYV</sequence>
<dbReference type="GeneID" id="92177614"/>
<keyword evidence="3" id="KW-1185">Reference proteome</keyword>
<feature type="coiled-coil region" evidence="1">
    <location>
        <begin position="315"/>
        <end position="342"/>
    </location>
</feature>
<evidence type="ECO:0000313" key="2">
    <source>
        <dbReference type="EMBL" id="KAK8869786.1"/>
    </source>
</evidence>
<name>A0AAW0Z6N3_9TREE</name>
<evidence type="ECO:0000313" key="3">
    <source>
        <dbReference type="Proteomes" id="UP001388673"/>
    </source>
</evidence>
<comment type="caution">
    <text evidence="2">The sequence shown here is derived from an EMBL/GenBank/DDBJ whole genome shotgun (WGS) entry which is preliminary data.</text>
</comment>